<sequence>MPFWRQQLREEISPAQVIPEWGLRPAPSPDPASDATSRNTGQRHAQTHGPPQKHAQTVVDGYTGKWTVPRDTLALLERSPPPRLGEWNVHRDALVPLERSPLSPGTPAQPYDSCSNDGTWVPAPQPMSRIRAWNLG</sequence>
<reference evidence="1" key="2">
    <citation type="submission" date="2025-03" db="EMBL/GenBank/DDBJ databases">
        <authorList>
            <consortium name="ELIXIR-Norway"/>
            <consortium name="Elixir Norway"/>
        </authorList>
    </citation>
    <scope>NUCLEOTIDE SEQUENCE</scope>
</reference>
<proteinExistence type="predicted"/>
<name>A0AC59YZH7_RANTA</name>
<reference evidence="1" key="1">
    <citation type="submission" date="2023-05" db="EMBL/GenBank/DDBJ databases">
        <authorList>
            <consortium name="ELIXIR-Norway"/>
        </authorList>
    </citation>
    <scope>NUCLEOTIDE SEQUENCE</scope>
</reference>
<evidence type="ECO:0000313" key="1">
    <source>
        <dbReference type="EMBL" id="CAN0102327.1"/>
    </source>
</evidence>
<protein>
    <submittedName>
        <fullName evidence="1">Uncharacterized protein</fullName>
    </submittedName>
</protein>
<organism evidence="1 2">
    <name type="scientific">Rangifer tarandus platyrhynchus</name>
    <name type="common">Svalbard reindeer</name>
    <dbReference type="NCBI Taxonomy" id="3082113"/>
    <lineage>
        <taxon>Eukaryota</taxon>
        <taxon>Metazoa</taxon>
        <taxon>Chordata</taxon>
        <taxon>Craniata</taxon>
        <taxon>Vertebrata</taxon>
        <taxon>Euteleostomi</taxon>
        <taxon>Mammalia</taxon>
        <taxon>Eutheria</taxon>
        <taxon>Laurasiatheria</taxon>
        <taxon>Artiodactyla</taxon>
        <taxon>Ruminantia</taxon>
        <taxon>Pecora</taxon>
        <taxon>Cervidae</taxon>
        <taxon>Odocoileinae</taxon>
        <taxon>Rangifer</taxon>
    </lineage>
</organism>
<evidence type="ECO:0000313" key="2">
    <source>
        <dbReference type="Proteomes" id="UP001162501"/>
    </source>
</evidence>
<dbReference type="EMBL" id="OX596105">
    <property type="protein sequence ID" value="CAN0102327.1"/>
    <property type="molecule type" value="Genomic_DNA"/>
</dbReference>
<gene>
    <name evidence="1" type="ORF">MRATA1EN22A_LOCUS12067</name>
</gene>
<dbReference type="Proteomes" id="UP001162501">
    <property type="component" value="Chromosome 21"/>
</dbReference>
<accession>A0AC59YZH7</accession>